<reference evidence="1" key="1">
    <citation type="submission" date="2022-07" db="EMBL/GenBank/DDBJ databases">
        <title>Phylogenomic reconstructions and comparative analyses of Kickxellomycotina fungi.</title>
        <authorList>
            <person name="Reynolds N.K."/>
            <person name="Stajich J.E."/>
            <person name="Barry K."/>
            <person name="Grigoriev I.V."/>
            <person name="Crous P."/>
            <person name="Smith M.E."/>
        </authorList>
    </citation>
    <scope>NUCLEOTIDE SEQUENCE</scope>
    <source>
        <strain evidence="1">BCRC 34780</strain>
    </source>
</reference>
<proteinExistence type="predicted"/>
<feature type="non-terminal residue" evidence="1">
    <location>
        <position position="1"/>
    </location>
</feature>
<protein>
    <submittedName>
        <fullName evidence="1">Uncharacterized protein</fullName>
    </submittedName>
</protein>
<gene>
    <name evidence="1" type="ORF">H4R21_004873</name>
</gene>
<comment type="caution">
    <text evidence="1">The sequence shown here is derived from an EMBL/GenBank/DDBJ whole genome shotgun (WGS) entry which is preliminary data.</text>
</comment>
<name>A0ACC1KWR1_9FUNG</name>
<keyword evidence="2" id="KW-1185">Reference proteome</keyword>
<sequence length="216" mass="22702">LVLTFRRVAEQPDATPPAASLGNALPALGREKLVARLGVAAGQIRYDQVSAELVRDEQRAAVAILPGAHDLEATVARSQPVDAADGPLVEALRGVVRQLGDASAPGCDAGPCRHGLIDTPRGQFALAAAELDSATHKPLAGGLAVCVHQVWDIVDRQRFSRVVLRPQPATDGGPPDLAALLRDTPAWARTVRRLLELAVESPADDDAVQLRRAAPA</sequence>
<accession>A0ACC1KWR1</accession>
<organism evidence="1 2">
    <name type="scientific">Coemansia helicoidea</name>
    <dbReference type="NCBI Taxonomy" id="1286919"/>
    <lineage>
        <taxon>Eukaryota</taxon>
        <taxon>Fungi</taxon>
        <taxon>Fungi incertae sedis</taxon>
        <taxon>Zoopagomycota</taxon>
        <taxon>Kickxellomycotina</taxon>
        <taxon>Kickxellomycetes</taxon>
        <taxon>Kickxellales</taxon>
        <taxon>Kickxellaceae</taxon>
        <taxon>Coemansia</taxon>
    </lineage>
</organism>
<dbReference type="Proteomes" id="UP001140087">
    <property type="component" value="Unassembled WGS sequence"/>
</dbReference>
<evidence type="ECO:0000313" key="2">
    <source>
        <dbReference type="Proteomes" id="UP001140087"/>
    </source>
</evidence>
<dbReference type="EMBL" id="JANBUN010001990">
    <property type="protein sequence ID" value="KAJ2796030.1"/>
    <property type="molecule type" value="Genomic_DNA"/>
</dbReference>
<evidence type="ECO:0000313" key="1">
    <source>
        <dbReference type="EMBL" id="KAJ2796030.1"/>
    </source>
</evidence>